<dbReference type="PANTHER" id="PTHR11795:SF371">
    <property type="entry name" value="HIGH-AFFINITY BRANCHED-CHAIN AMINO ACID TRANSPORT SYSTEM PERMEASE PROTEIN LIVH"/>
    <property type="match status" value="1"/>
</dbReference>
<organism evidence="11 12">
    <name type="scientific">Paenibacillus sophorae</name>
    <dbReference type="NCBI Taxonomy" id="1333845"/>
    <lineage>
        <taxon>Bacteria</taxon>
        <taxon>Bacillati</taxon>
        <taxon>Bacillota</taxon>
        <taxon>Bacilli</taxon>
        <taxon>Bacillales</taxon>
        <taxon>Paenibacillaceae</taxon>
        <taxon>Paenibacillus</taxon>
    </lineage>
</organism>
<evidence type="ECO:0000256" key="6">
    <source>
        <dbReference type="ARBA" id="ARBA00022970"/>
    </source>
</evidence>
<keyword evidence="4" id="KW-0997">Cell inner membrane</keyword>
<dbReference type="GO" id="GO:1903806">
    <property type="term" value="P:L-isoleucine import across plasma membrane"/>
    <property type="evidence" value="ECO:0007669"/>
    <property type="project" value="TreeGrafter"/>
</dbReference>
<dbReference type="PANTHER" id="PTHR11795">
    <property type="entry name" value="BRANCHED-CHAIN AMINO ACID TRANSPORT SYSTEM PERMEASE PROTEIN LIVH"/>
    <property type="match status" value="1"/>
</dbReference>
<evidence type="ECO:0000256" key="1">
    <source>
        <dbReference type="ARBA" id="ARBA00004651"/>
    </source>
</evidence>
<dbReference type="InterPro" id="IPR052157">
    <property type="entry name" value="BCAA_transport_permease"/>
</dbReference>
<gene>
    <name evidence="11" type="ORF">SAMN04487895_104307</name>
</gene>
<dbReference type="GO" id="GO:0015192">
    <property type="term" value="F:L-phenylalanine transmembrane transporter activity"/>
    <property type="evidence" value="ECO:0007669"/>
    <property type="project" value="TreeGrafter"/>
</dbReference>
<proteinExistence type="inferred from homology"/>
<dbReference type="Pfam" id="PF02653">
    <property type="entry name" value="BPD_transp_2"/>
    <property type="match status" value="1"/>
</dbReference>
<feature type="transmembrane region" description="Helical" evidence="10">
    <location>
        <begin position="6"/>
        <end position="27"/>
    </location>
</feature>
<dbReference type="CDD" id="cd06582">
    <property type="entry name" value="TM_PBP1_LivH_like"/>
    <property type="match status" value="1"/>
</dbReference>
<comment type="similarity">
    <text evidence="9">Belongs to the binding-protein-dependent transport system permease family. LivHM subfamily.</text>
</comment>
<accession>A0A1H8LEN5</accession>
<reference evidence="11 12" key="1">
    <citation type="submission" date="2016-10" db="EMBL/GenBank/DDBJ databases">
        <authorList>
            <person name="de Groot N.N."/>
        </authorList>
    </citation>
    <scope>NUCLEOTIDE SEQUENCE [LARGE SCALE GENOMIC DNA]</scope>
    <source>
        <strain evidence="11 12">CGMCC 1.10238</strain>
    </source>
</reference>
<keyword evidence="2" id="KW-0813">Transport</keyword>
<evidence type="ECO:0000256" key="5">
    <source>
        <dbReference type="ARBA" id="ARBA00022692"/>
    </source>
</evidence>
<dbReference type="AlphaFoldDB" id="A0A1H8LEN5"/>
<dbReference type="EMBL" id="FODH01000004">
    <property type="protein sequence ID" value="SEO03595.1"/>
    <property type="molecule type" value="Genomic_DNA"/>
</dbReference>
<feature type="transmembrane region" description="Helical" evidence="10">
    <location>
        <begin position="238"/>
        <end position="262"/>
    </location>
</feature>
<dbReference type="Gene3D" id="1.10.3470.10">
    <property type="entry name" value="ABC transporter involved in vitamin B12 uptake, BtuC"/>
    <property type="match status" value="1"/>
</dbReference>
<keyword evidence="8 10" id="KW-0472">Membrane</keyword>
<dbReference type="GO" id="GO:0005304">
    <property type="term" value="F:L-valine transmembrane transporter activity"/>
    <property type="evidence" value="ECO:0007669"/>
    <property type="project" value="TreeGrafter"/>
</dbReference>
<feature type="transmembrane region" description="Helical" evidence="10">
    <location>
        <begin position="200"/>
        <end position="218"/>
    </location>
</feature>
<feature type="transmembrane region" description="Helical" evidence="10">
    <location>
        <begin position="66"/>
        <end position="88"/>
    </location>
</feature>
<dbReference type="InterPro" id="IPR001851">
    <property type="entry name" value="ABC_transp_permease"/>
</dbReference>
<protein>
    <submittedName>
        <fullName evidence="11">Branched-chain amino acid transport system permease protein</fullName>
    </submittedName>
</protein>
<evidence type="ECO:0000313" key="12">
    <source>
        <dbReference type="Proteomes" id="UP000198809"/>
    </source>
</evidence>
<evidence type="ECO:0000256" key="3">
    <source>
        <dbReference type="ARBA" id="ARBA00022475"/>
    </source>
</evidence>
<keyword evidence="3" id="KW-1003">Cell membrane</keyword>
<dbReference type="STRING" id="1333845.SAMN04487895_104307"/>
<evidence type="ECO:0000256" key="2">
    <source>
        <dbReference type="ARBA" id="ARBA00022448"/>
    </source>
</evidence>
<evidence type="ECO:0000256" key="8">
    <source>
        <dbReference type="ARBA" id="ARBA00023136"/>
    </source>
</evidence>
<dbReference type="GO" id="GO:0015808">
    <property type="term" value="P:L-alanine transport"/>
    <property type="evidence" value="ECO:0007669"/>
    <property type="project" value="TreeGrafter"/>
</dbReference>
<dbReference type="InterPro" id="IPR037294">
    <property type="entry name" value="ABC_BtuC-like"/>
</dbReference>
<evidence type="ECO:0000313" key="11">
    <source>
        <dbReference type="EMBL" id="SEO03595.1"/>
    </source>
</evidence>
<dbReference type="Proteomes" id="UP000198809">
    <property type="component" value="Unassembled WGS sequence"/>
</dbReference>
<evidence type="ECO:0000256" key="7">
    <source>
        <dbReference type="ARBA" id="ARBA00022989"/>
    </source>
</evidence>
<sequence length="303" mass="32285">MAMEYFIQQLINGISVGSIYALIALGYTMVYGIIKLINFAHGDVFMVGSFIGLFSARYLASAGLPPVLVLIISLIFSMTVSALLGITIERLAYKPLRKSTRIAALITAIGVSFLLEYTGVLVLGPQAQGFPDIMAKKQYQLFGTSIQVESNQVMILVTTIILMIILQYIVRYTKTGKAMRAVSFDMEAARLMGINVDRTISATFAIGSALAAAAGVIFGMTYNSVDPLMGVMPGLKAFVAAVLGGIGSIPGALVGGLLLGTVETEISSLGYSSWRDGVAFAVLILILIFKPSGLFGKNVREKV</sequence>
<dbReference type="GO" id="GO:0005886">
    <property type="term" value="C:plasma membrane"/>
    <property type="evidence" value="ECO:0007669"/>
    <property type="project" value="UniProtKB-SubCell"/>
</dbReference>
<dbReference type="GO" id="GO:0042941">
    <property type="term" value="P:D-alanine transmembrane transport"/>
    <property type="evidence" value="ECO:0007669"/>
    <property type="project" value="TreeGrafter"/>
</dbReference>
<name>A0A1H8LEN5_9BACL</name>
<evidence type="ECO:0000256" key="9">
    <source>
        <dbReference type="ARBA" id="ARBA00037998"/>
    </source>
</evidence>
<keyword evidence="7 10" id="KW-1133">Transmembrane helix</keyword>
<dbReference type="GO" id="GO:0015190">
    <property type="term" value="F:L-leucine transmembrane transporter activity"/>
    <property type="evidence" value="ECO:0007669"/>
    <property type="project" value="TreeGrafter"/>
</dbReference>
<keyword evidence="6" id="KW-0029">Amino-acid transport</keyword>
<evidence type="ECO:0000256" key="10">
    <source>
        <dbReference type="SAM" id="Phobius"/>
    </source>
</evidence>
<feature type="transmembrane region" description="Helical" evidence="10">
    <location>
        <begin position="100"/>
        <end position="124"/>
    </location>
</feature>
<comment type="subcellular location">
    <subcellularLocation>
        <location evidence="1">Cell membrane</location>
        <topology evidence="1">Multi-pass membrane protein</topology>
    </subcellularLocation>
</comment>
<feature type="transmembrane region" description="Helical" evidence="10">
    <location>
        <begin position="274"/>
        <end position="295"/>
    </location>
</feature>
<keyword evidence="5 10" id="KW-0812">Transmembrane</keyword>
<feature type="transmembrane region" description="Helical" evidence="10">
    <location>
        <begin position="153"/>
        <end position="170"/>
    </location>
</feature>
<dbReference type="GO" id="GO:0015188">
    <property type="term" value="F:L-isoleucine transmembrane transporter activity"/>
    <property type="evidence" value="ECO:0007669"/>
    <property type="project" value="TreeGrafter"/>
</dbReference>
<evidence type="ECO:0000256" key="4">
    <source>
        <dbReference type="ARBA" id="ARBA00022519"/>
    </source>
</evidence>